<dbReference type="Proteomes" id="UP000279422">
    <property type="component" value="Unassembled WGS sequence"/>
</dbReference>
<dbReference type="InterPro" id="IPR029063">
    <property type="entry name" value="SAM-dependent_MTases_sf"/>
</dbReference>
<dbReference type="GO" id="GO:0008168">
    <property type="term" value="F:methyltransferase activity"/>
    <property type="evidence" value="ECO:0007669"/>
    <property type="project" value="UniProtKB-KW"/>
</dbReference>
<evidence type="ECO:0000313" key="3">
    <source>
        <dbReference type="Proteomes" id="UP000279422"/>
    </source>
</evidence>
<keyword evidence="2" id="KW-0808">Transferase</keyword>
<dbReference type="EMBL" id="QMPZ01000005">
    <property type="protein sequence ID" value="RLE10606.1"/>
    <property type="molecule type" value="Genomic_DNA"/>
</dbReference>
<keyword evidence="2" id="KW-0489">Methyltransferase</keyword>
<dbReference type="GO" id="GO:0006596">
    <property type="term" value="P:polyamine biosynthetic process"/>
    <property type="evidence" value="ECO:0007669"/>
    <property type="project" value="TreeGrafter"/>
</dbReference>
<comment type="caution">
    <text evidence="2">The sequence shown here is derived from an EMBL/GenBank/DDBJ whole genome shotgun (WGS) entry which is preliminary data.</text>
</comment>
<evidence type="ECO:0000313" key="2">
    <source>
        <dbReference type="EMBL" id="RLE10606.1"/>
    </source>
</evidence>
<proteinExistence type="predicted"/>
<dbReference type="InterPro" id="IPR051720">
    <property type="entry name" value="rRNA_MeTrfase/Polyamine_Synth"/>
</dbReference>
<sequence>MNRTARQILRQLVKGPKGFWHLIRHQDSSIREFIDTLRDLEDSKTIKREGSVFKLNTKNLIAEPYRDFGCEVGEGKFNLSEDFMHLKERFGEVVRERPLPREDYDQGFMRKEDTVKRAVFMYERGDVEGKDIFILGDDDLLSIALGLMKLARSITVVEADRRIVRFITAKAKELNLQNVQAIEYNALNDLPPDLYGRYHTFVSDPVETWLGFKVFVGRCIQALKGKGCSGYFGLTHLEASLKKWYEFEKFLMDCSFVITDILRDFNFYPEDENKWQKFYESYRLCKEVPDVGLPEIDWYRSSFIRIEAVDSINYPKLPPSLSPQQLYFDEETWATPGAK</sequence>
<accession>A0A497E688</accession>
<name>A0A497E688_UNCAE</name>
<dbReference type="SUPFAM" id="SSF53335">
    <property type="entry name" value="S-adenosyl-L-methionine-dependent methyltransferases"/>
    <property type="match status" value="1"/>
</dbReference>
<organism evidence="2 3">
    <name type="scientific">Aerophobetes bacterium</name>
    <dbReference type="NCBI Taxonomy" id="2030807"/>
    <lineage>
        <taxon>Bacteria</taxon>
        <taxon>Candidatus Aerophobota</taxon>
    </lineage>
</organism>
<protein>
    <submittedName>
        <fullName evidence="2">Putative methyltransferase</fullName>
    </submittedName>
</protein>
<dbReference type="GO" id="GO:0032259">
    <property type="term" value="P:methylation"/>
    <property type="evidence" value="ECO:0007669"/>
    <property type="project" value="UniProtKB-KW"/>
</dbReference>
<dbReference type="PANTHER" id="PTHR23290">
    <property type="entry name" value="RRNA N6-ADENOSINE-METHYLTRANSFERASE METTL5"/>
    <property type="match status" value="1"/>
</dbReference>
<dbReference type="Pfam" id="PF01861">
    <property type="entry name" value="BpsA_C"/>
    <property type="match status" value="1"/>
</dbReference>
<dbReference type="InterPro" id="IPR002723">
    <property type="entry name" value="BpsA_C"/>
</dbReference>
<feature type="domain" description="N(4)-bis(aminopropyl)spermidine synthase C-terminal" evidence="1">
    <location>
        <begin position="86"/>
        <end position="333"/>
    </location>
</feature>
<reference evidence="2 3" key="1">
    <citation type="submission" date="2018-06" db="EMBL/GenBank/DDBJ databases">
        <title>Extensive metabolic versatility and redundancy in microbially diverse, dynamic hydrothermal sediments.</title>
        <authorList>
            <person name="Dombrowski N."/>
            <person name="Teske A."/>
            <person name="Baker B.J."/>
        </authorList>
    </citation>
    <scope>NUCLEOTIDE SEQUENCE [LARGE SCALE GENOMIC DNA]</scope>
    <source>
        <strain evidence="2">B47_G16</strain>
    </source>
</reference>
<dbReference type="PANTHER" id="PTHR23290:SF0">
    <property type="entry name" value="RRNA N6-ADENOSINE-METHYLTRANSFERASE METTL5"/>
    <property type="match status" value="1"/>
</dbReference>
<evidence type="ECO:0000259" key="1">
    <source>
        <dbReference type="Pfam" id="PF01861"/>
    </source>
</evidence>
<dbReference type="Gene3D" id="3.40.50.150">
    <property type="entry name" value="Vaccinia Virus protein VP39"/>
    <property type="match status" value="1"/>
</dbReference>
<dbReference type="AlphaFoldDB" id="A0A497E688"/>
<gene>
    <name evidence="2" type="ORF">DRJ00_00890</name>
</gene>